<name>A0ABR9B966_9RHOO</name>
<dbReference type="Proteomes" id="UP000603602">
    <property type="component" value="Unassembled WGS sequence"/>
</dbReference>
<dbReference type="EMBL" id="JACYTO010000001">
    <property type="protein sequence ID" value="MBD8502899.1"/>
    <property type="molecule type" value="Genomic_DNA"/>
</dbReference>
<accession>A0ABR9B966</accession>
<protein>
    <submittedName>
        <fullName evidence="1">Uncharacterized protein</fullName>
    </submittedName>
</protein>
<keyword evidence="2" id="KW-1185">Reference proteome</keyword>
<comment type="caution">
    <text evidence="1">The sequence shown here is derived from an EMBL/GenBank/DDBJ whole genome shotgun (WGS) entry which is preliminary data.</text>
</comment>
<gene>
    <name evidence="1" type="ORF">IFO67_08395</name>
</gene>
<evidence type="ECO:0000313" key="1">
    <source>
        <dbReference type="EMBL" id="MBD8502899.1"/>
    </source>
</evidence>
<dbReference type="SUPFAM" id="SSF69118">
    <property type="entry name" value="AhpD-like"/>
    <property type="match status" value="1"/>
</dbReference>
<reference evidence="2" key="1">
    <citation type="submission" date="2023-07" db="EMBL/GenBank/DDBJ databases">
        <title>Thauera sp. CAU 1555 isolated from sand of Yaerae Beach.</title>
        <authorList>
            <person name="Kim W."/>
        </authorList>
    </citation>
    <scope>NUCLEOTIDE SEQUENCE [LARGE SCALE GENOMIC DNA]</scope>
    <source>
        <strain evidence="2">CAU 1555</strain>
    </source>
</reference>
<sequence length="185" mass="20839">MIRYLLNKMLVAMRRRYDYDVRYMQEILQTDLPAFLKYLGFQMMAAHSAKVPAEPLFAARVRAIIWDDCGPCTQLVVNMALEAKVSPDRVRAMVDMDLAKLPEGTALVARFTELVLAHDPDADELRERIRALWGSKGLIAIAYSISSSRVYPALKYALGYGHACSRVQINEHTLVPTRSAEAQHG</sequence>
<organism evidence="1 2">
    <name type="scientific">Thauera sedimentorum</name>
    <dbReference type="NCBI Taxonomy" id="2767595"/>
    <lineage>
        <taxon>Bacteria</taxon>
        <taxon>Pseudomonadati</taxon>
        <taxon>Pseudomonadota</taxon>
        <taxon>Betaproteobacteria</taxon>
        <taxon>Rhodocyclales</taxon>
        <taxon>Zoogloeaceae</taxon>
        <taxon>Thauera</taxon>
    </lineage>
</organism>
<proteinExistence type="predicted"/>
<evidence type="ECO:0000313" key="2">
    <source>
        <dbReference type="Proteomes" id="UP000603602"/>
    </source>
</evidence>
<dbReference type="Gene3D" id="1.20.1290.10">
    <property type="entry name" value="AhpD-like"/>
    <property type="match status" value="1"/>
</dbReference>
<dbReference type="InterPro" id="IPR029032">
    <property type="entry name" value="AhpD-like"/>
</dbReference>